<dbReference type="InterPro" id="IPR014757">
    <property type="entry name" value="Tscrpt_reg_IclR_C"/>
</dbReference>
<dbReference type="SUPFAM" id="SSF55781">
    <property type="entry name" value="GAF domain-like"/>
    <property type="match status" value="1"/>
</dbReference>
<dbReference type="InterPro" id="IPR036388">
    <property type="entry name" value="WH-like_DNA-bd_sf"/>
</dbReference>
<dbReference type="SUPFAM" id="SSF46785">
    <property type="entry name" value="Winged helix' DNA-binding domain"/>
    <property type="match status" value="1"/>
</dbReference>
<dbReference type="PROSITE" id="PS51077">
    <property type="entry name" value="HTH_ICLR"/>
    <property type="match status" value="1"/>
</dbReference>
<keyword evidence="1" id="KW-0805">Transcription regulation</keyword>
<evidence type="ECO:0000259" key="5">
    <source>
        <dbReference type="PROSITE" id="PS51078"/>
    </source>
</evidence>
<keyword evidence="2 6" id="KW-0238">DNA-binding</keyword>
<keyword evidence="3" id="KW-0804">Transcription</keyword>
<sequence length="252" mass="28352">MEDKIQSIVRVFDILESFEKFPAGAGLTELSKEVNLHKSTVHRFLNTLISLGYVKQDEDSKYSLTYKLYSLANTKLAGMDFIGISHEFIKNLSQDINEVVHLVTRDGIYVVYVDKIDAQNAITLNSRIGRRAPLVKTSVGKAILSFLENSEIKEIVKKTIEEGLIKKSDIKLEAFLKEIEEVRKSKIAIDDEENEKGIYCLGTAIINGQNKIEGAISITGPKFRIIDKDVEALKKKLLLCSQKISKNLGYLK</sequence>
<dbReference type="InterPro" id="IPR005471">
    <property type="entry name" value="Tscrpt_reg_IclR_N"/>
</dbReference>
<keyword evidence="7" id="KW-1185">Reference proteome</keyword>
<dbReference type="PANTHER" id="PTHR30136:SF35">
    <property type="entry name" value="HTH-TYPE TRANSCRIPTIONAL REGULATOR RV1719"/>
    <property type="match status" value="1"/>
</dbReference>
<feature type="domain" description="IclR-ED" evidence="5">
    <location>
        <begin position="67"/>
        <end position="250"/>
    </location>
</feature>
<dbReference type="EMBL" id="JAUSTN010000005">
    <property type="protein sequence ID" value="MDQ0275110.1"/>
    <property type="molecule type" value="Genomic_DNA"/>
</dbReference>
<dbReference type="Gene3D" id="3.30.450.40">
    <property type="match status" value="1"/>
</dbReference>
<reference evidence="6 7" key="1">
    <citation type="submission" date="2023-07" db="EMBL/GenBank/DDBJ databases">
        <title>Genomic Encyclopedia of Type Strains, Phase IV (KMG-IV): sequencing the most valuable type-strain genomes for metagenomic binning, comparative biology and taxonomic classification.</title>
        <authorList>
            <person name="Goeker M."/>
        </authorList>
    </citation>
    <scope>NUCLEOTIDE SEQUENCE [LARGE SCALE GENOMIC DNA]</scope>
    <source>
        <strain evidence="6 7">DSM 22616</strain>
    </source>
</reference>
<dbReference type="GO" id="GO:0003677">
    <property type="term" value="F:DNA binding"/>
    <property type="evidence" value="ECO:0007669"/>
    <property type="project" value="UniProtKB-KW"/>
</dbReference>
<protein>
    <submittedName>
        <fullName evidence="6">DNA-binding IclR family transcriptional regulator</fullName>
    </submittedName>
</protein>
<dbReference type="PROSITE" id="PS51078">
    <property type="entry name" value="ICLR_ED"/>
    <property type="match status" value="1"/>
</dbReference>
<dbReference type="Proteomes" id="UP001236559">
    <property type="component" value="Unassembled WGS sequence"/>
</dbReference>
<evidence type="ECO:0000256" key="1">
    <source>
        <dbReference type="ARBA" id="ARBA00023015"/>
    </source>
</evidence>
<dbReference type="InterPro" id="IPR050707">
    <property type="entry name" value="HTH_MetabolicPath_Reg"/>
</dbReference>
<dbReference type="PANTHER" id="PTHR30136">
    <property type="entry name" value="HELIX-TURN-HELIX TRANSCRIPTIONAL REGULATOR, ICLR FAMILY"/>
    <property type="match status" value="1"/>
</dbReference>
<evidence type="ECO:0000313" key="6">
    <source>
        <dbReference type="EMBL" id="MDQ0275110.1"/>
    </source>
</evidence>
<dbReference type="InterPro" id="IPR036390">
    <property type="entry name" value="WH_DNA-bd_sf"/>
</dbReference>
<evidence type="ECO:0000259" key="4">
    <source>
        <dbReference type="PROSITE" id="PS51077"/>
    </source>
</evidence>
<dbReference type="Pfam" id="PF01614">
    <property type="entry name" value="IclR_C"/>
    <property type="match status" value="1"/>
</dbReference>
<dbReference type="RefSeq" id="WP_023056114.1">
    <property type="nucleotide sequence ID" value="NZ_JAUSTN010000005.1"/>
</dbReference>
<gene>
    <name evidence="6" type="ORF">J2S72_001134</name>
</gene>
<evidence type="ECO:0000313" key="7">
    <source>
        <dbReference type="Proteomes" id="UP001236559"/>
    </source>
</evidence>
<dbReference type="SMART" id="SM00346">
    <property type="entry name" value="HTH_ICLR"/>
    <property type="match status" value="1"/>
</dbReference>
<dbReference type="InterPro" id="IPR029016">
    <property type="entry name" value="GAF-like_dom_sf"/>
</dbReference>
<evidence type="ECO:0000256" key="2">
    <source>
        <dbReference type="ARBA" id="ARBA00023125"/>
    </source>
</evidence>
<proteinExistence type="predicted"/>
<organism evidence="6 7">
    <name type="scientific">Peptoniphilus koenoeneniae</name>
    <dbReference type="NCBI Taxonomy" id="507751"/>
    <lineage>
        <taxon>Bacteria</taxon>
        <taxon>Bacillati</taxon>
        <taxon>Bacillota</taxon>
        <taxon>Tissierellia</taxon>
        <taxon>Tissierellales</taxon>
        <taxon>Peptoniphilaceae</taxon>
        <taxon>Peptoniphilus</taxon>
    </lineage>
</organism>
<dbReference type="Pfam" id="PF09339">
    <property type="entry name" value="HTH_IclR"/>
    <property type="match status" value="1"/>
</dbReference>
<accession>A0ABU0AV30</accession>
<evidence type="ECO:0000256" key="3">
    <source>
        <dbReference type="ARBA" id="ARBA00023163"/>
    </source>
</evidence>
<comment type="caution">
    <text evidence="6">The sequence shown here is derived from an EMBL/GenBank/DDBJ whole genome shotgun (WGS) entry which is preliminary data.</text>
</comment>
<dbReference type="Gene3D" id="1.10.10.10">
    <property type="entry name" value="Winged helix-like DNA-binding domain superfamily/Winged helix DNA-binding domain"/>
    <property type="match status" value="1"/>
</dbReference>
<name>A0ABU0AV30_9FIRM</name>
<feature type="domain" description="HTH iclR-type" evidence="4">
    <location>
        <begin position="5"/>
        <end position="66"/>
    </location>
</feature>